<evidence type="ECO:0000313" key="2">
    <source>
        <dbReference type="Proteomes" id="UP001367508"/>
    </source>
</evidence>
<reference evidence="1 2" key="1">
    <citation type="submission" date="2024-01" db="EMBL/GenBank/DDBJ databases">
        <title>The genomes of 5 underutilized Papilionoideae crops provide insights into root nodulation and disease resistanc.</title>
        <authorList>
            <person name="Jiang F."/>
        </authorList>
    </citation>
    <scope>NUCLEOTIDE SEQUENCE [LARGE SCALE GENOMIC DNA]</scope>
    <source>
        <strain evidence="1">LVBAO_FW01</strain>
        <tissue evidence="1">Leaves</tissue>
    </source>
</reference>
<name>A0AAN9QS76_CANGL</name>
<gene>
    <name evidence="1" type="ORF">VNO77_16472</name>
</gene>
<dbReference type="AlphaFoldDB" id="A0AAN9QS76"/>
<dbReference type="EMBL" id="JAYMYQ010000003">
    <property type="protein sequence ID" value="KAK7345859.1"/>
    <property type="molecule type" value="Genomic_DNA"/>
</dbReference>
<evidence type="ECO:0000313" key="1">
    <source>
        <dbReference type="EMBL" id="KAK7345859.1"/>
    </source>
</evidence>
<protein>
    <submittedName>
        <fullName evidence="1">Uncharacterized protein</fullName>
    </submittedName>
</protein>
<organism evidence="1 2">
    <name type="scientific">Canavalia gladiata</name>
    <name type="common">Sword bean</name>
    <name type="synonym">Dolichos gladiatus</name>
    <dbReference type="NCBI Taxonomy" id="3824"/>
    <lineage>
        <taxon>Eukaryota</taxon>
        <taxon>Viridiplantae</taxon>
        <taxon>Streptophyta</taxon>
        <taxon>Embryophyta</taxon>
        <taxon>Tracheophyta</taxon>
        <taxon>Spermatophyta</taxon>
        <taxon>Magnoliopsida</taxon>
        <taxon>eudicotyledons</taxon>
        <taxon>Gunneridae</taxon>
        <taxon>Pentapetalae</taxon>
        <taxon>rosids</taxon>
        <taxon>fabids</taxon>
        <taxon>Fabales</taxon>
        <taxon>Fabaceae</taxon>
        <taxon>Papilionoideae</taxon>
        <taxon>50 kb inversion clade</taxon>
        <taxon>NPAAA clade</taxon>
        <taxon>indigoferoid/millettioid clade</taxon>
        <taxon>Phaseoleae</taxon>
        <taxon>Canavalia</taxon>
    </lineage>
</organism>
<accession>A0AAN9QS76</accession>
<dbReference type="Proteomes" id="UP001367508">
    <property type="component" value="Unassembled WGS sequence"/>
</dbReference>
<comment type="caution">
    <text evidence="1">The sequence shown here is derived from an EMBL/GenBank/DDBJ whole genome shotgun (WGS) entry which is preliminary data.</text>
</comment>
<proteinExistence type="predicted"/>
<sequence>MSVVIFRKFFFHGGIGAFILTSPRKKQDNYGHLPVICTFCLIMPPMFKLFSCSANCRSDHLVARGLLLPLDAHIIPIHGPDTIIM</sequence>
<keyword evidence="2" id="KW-1185">Reference proteome</keyword>